<comment type="caution">
    <text evidence="1">The sequence shown here is derived from an EMBL/GenBank/DDBJ whole genome shotgun (WGS) entry which is preliminary data.</text>
</comment>
<keyword evidence="2" id="KW-1185">Reference proteome</keyword>
<proteinExistence type="predicted"/>
<sequence>MNGSDILVVVKNIINICRFKEYLCPTILAKINQQPRANTVFLKLGSLKRI</sequence>
<gene>
    <name evidence="1" type="ORF">ECRASSUSDP1_LOCUS22406</name>
</gene>
<dbReference type="EMBL" id="CAMPGE010022978">
    <property type="protein sequence ID" value="CAI2380963.1"/>
    <property type="molecule type" value="Genomic_DNA"/>
</dbReference>
<evidence type="ECO:0000313" key="1">
    <source>
        <dbReference type="EMBL" id="CAI2380963.1"/>
    </source>
</evidence>
<accession>A0AAD2D615</accession>
<reference evidence="1" key="1">
    <citation type="submission" date="2023-07" db="EMBL/GenBank/DDBJ databases">
        <authorList>
            <consortium name="AG Swart"/>
            <person name="Singh M."/>
            <person name="Singh A."/>
            <person name="Seah K."/>
            <person name="Emmerich C."/>
        </authorList>
    </citation>
    <scope>NUCLEOTIDE SEQUENCE</scope>
    <source>
        <strain evidence="1">DP1</strain>
    </source>
</reference>
<organism evidence="1 2">
    <name type="scientific">Euplotes crassus</name>
    <dbReference type="NCBI Taxonomy" id="5936"/>
    <lineage>
        <taxon>Eukaryota</taxon>
        <taxon>Sar</taxon>
        <taxon>Alveolata</taxon>
        <taxon>Ciliophora</taxon>
        <taxon>Intramacronucleata</taxon>
        <taxon>Spirotrichea</taxon>
        <taxon>Hypotrichia</taxon>
        <taxon>Euplotida</taxon>
        <taxon>Euplotidae</taxon>
        <taxon>Moneuplotes</taxon>
    </lineage>
</organism>
<dbReference type="Proteomes" id="UP001295684">
    <property type="component" value="Unassembled WGS sequence"/>
</dbReference>
<dbReference type="AlphaFoldDB" id="A0AAD2D615"/>
<protein>
    <submittedName>
        <fullName evidence="1">Uncharacterized protein</fullName>
    </submittedName>
</protein>
<evidence type="ECO:0000313" key="2">
    <source>
        <dbReference type="Proteomes" id="UP001295684"/>
    </source>
</evidence>
<name>A0AAD2D615_EUPCR</name>